<name>A0ACD6A2F8_AVESA</name>
<evidence type="ECO:0000313" key="2">
    <source>
        <dbReference type="Proteomes" id="UP001732700"/>
    </source>
</evidence>
<dbReference type="EnsemblPlants" id="AVESA.00010b.r2.7CG0689540.2">
    <property type="protein sequence ID" value="AVESA.00010b.r2.7CG0689540.2.CDS"/>
    <property type="gene ID" value="AVESA.00010b.r2.7CG0689540"/>
</dbReference>
<dbReference type="Proteomes" id="UP001732700">
    <property type="component" value="Chromosome 7C"/>
</dbReference>
<reference evidence="1" key="1">
    <citation type="submission" date="2021-05" db="EMBL/GenBank/DDBJ databases">
        <authorList>
            <person name="Scholz U."/>
            <person name="Mascher M."/>
            <person name="Fiebig A."/>
        </authorList>
    </citation>
    <scope>NUCLEOTIDE SEQUENCE [LARGE SCALE GENOMIC DNA]</scope>
</reference>
<organism evidence="1 2">
    <name type="scientific">Avena sativa</name>
    <name type="common">Oat</name>
    <dbReference type="NCBI Taxonomy" id="4498"/>
    <lineage>
        <taxon>Eukaryota</taxon>
        <taxon>Viridiplantae</taxon>
        <taxon>Streptophyta</taxon>
        <taxon>Embryophyta</taxon>
        <taxon>Tracheophyta</taxon>
        <taxon>Spermatophyta</taxon>
        <taxon>Magnoliopsida</taxon>
        <taxon>Liliopsida</taxon>
        <taxon>Poales</taxon>
        <taxon>Poaceae</taxon>
        <taxon>BOP clade</taxon>
        <taxon>Pooideae</taxon>
        <taxon>Poodae</taxon>
        <taxon>Poeae</taxon>
        <taxon>Poeae Chloroplast Group 1 (Aveneae type)</taxon>
        <taxon>Aveninae</taxon>
        <taxon>Avena</taxon>
    </lineage>
</organism>
<sequence length="628" mass="72869">MASPQVGPRNNEDHDRSEAPKDVEETVASSAADCNNKRVPKVGMTFLSEEEAYSFYNKYAEDTGFSVRRGSKHKVKNSETIQQRTFFYSRQGARAEDKREDTFKYSRPKSRCGGNARMKITLMNGLYHVYEFEETHNHILAWGEMAQYLRSHRKVTEAQIASAEVAKSVGISNKATIDLMAKQVCGPGNLGFTREDMENRLYTKRTLQAKQGDTGGVLEYMEKKAAEDVKFFYSIQVDADDLITNIFWTDSKMVSDYAIFGDVICFDTTYRKLDDGRPFGLIVGVNNHKKTIVFGAALLYNETAESFGWLFRTFLKFMSGKHPQTILTDEDAAMAKAISAILPHSLHRLCVWHMNQNACKHLAGVVPDYKKFNADFQHCIYDIEEEDEFLSAWNGMLDKYGLHQNEWLQRWFEKRKHWALVYGRNTFSAHMSTTQRSESMNNELKRYISIKYDMLTFFQHFERLVADKRFEEVRCDFKATQTTLKMKTEASYILRQDATTYTPTIFKMFQEQVLRTLNYDTFICDDSDTEHKVYKVNFHGTQRVHLVRFFPGEEKINCSCKKFEFAGILCSHCLKVLDINNIKHIPEQYILERWTKNNIYIGKMDNWCQSSEHNRQSTPARGPKSKNV</sequence>
<keyword evidence="2" id="KW-1185">Reference proteome</keyword>
<evidence type="ECO:0000313" key="1">
    <source>
        <dbReference type="EnsemblPlants" id="AVESA.00010b.r2.7CG0689540.2.CDS"/>
    </source>
</evidence>
<proteinExistence type="predicted"/>
<protein>
    <submittedName>
        <fullName evidence="1">Uncharacterized protein</fullName>
    </submittedName>
</protein>
<reference evidence="1" key="2">
    <citation type="submission" date="2025-09" db="UniProtKB">
        <authorList>
            <consortium name="EnsemblPlants"/>
        </authorList>
    </citation>
    <scope>IDENTIFICATION</scope>
</reference>
<accession>A0ACD6A2F8</accession>